<dbReference type="InterPro" id="IPR039005">
    <property type="entry name" value="CSPG_rpt"/>
</dbReference>
<dbReference type="PROSITE" id="PS51854">
    <property type="entry name" value="CSPG"/>
    <property type="match status" value="12"/>
</dbReference>
<evidence type="ECO:0000259" key="8">
    <source>
        <dbReference type="PROSITE" id="PS50025"/>
    </source>
</evidence>
<feature type="repeat" description="CSPG" evidence="5">
    <location>
        <begin position="1149"/>
        <end position="1240"/>
    </location>
</feature>
<reference evidence="9" key="1">
    <citation type="journal article" date="2023" name="Science">
        <title>Genome structures resolve the early diversification of teleost fishes.</title>
        <authorList>
            <person name="Parey E."/>
            <person name="Louis A."/>
            <person name="Montfort J."/>
            <person name="Bouchez O."/>
            <person name="Roques C."/>
            <person name="Iampietro C."/>
            <person name="Lluch J."/>
            <person name="Castinel A."/>
            <person name="Donnadieu C."/>
            <person name="Desvignes T."/>
            <person name="Floi Bucao C."/>
            <person name="Jouanno E."/>
            <person name="Wen M."/>
            <person name="Mejri S."/>
            <person name="Dirks R."/>
            <person name="Jansen H."/>
            <person name="Henkel C."/>
            <person name="Chen W.J."/>
            <person name="Zahm M."/>
            <person name="Cabau C."/>
            <person name="Klopp C."/>
            <person name="Thompson A.W."/>
            <person name="Robinson-Rechavi M."/>
            <person name="Braasch I."/>
            <person name="Lecointre G."/>
            <person name="Bobe J."/>
            <person name="Postlethwait J.H."/>
            <person name="Berthelot C."/>
            <person name="Roest Crollius H."/>
            <person name="Guiguen Y."/>
        </authorList>
    </citation>
    <scope>NUCLEOTIDE SEQUENCE</scope>
    <source>
        <strain evidence="9">NC1722</strain>
    </source>
</reference>
<feature type="repeat" description="CSPG" evidence="5">
    <location>
        <begin position="1041"/>
        <end position="1133"/>
    </location>
</feature>
<feature type="repeat" description="CSPG" evidence="5">
    <location>
        <begin position="694"/>
        <end position="786"/>
    </location>
</feature>
<evidence type="ECO:0000313" key="9">
    <source>
        <dbReference type="EMBL" id="KAJ8417045.1"/>
    </source>
</evidence>
<organism evidence="9 10">
    <name type="scientific">Aldrovandia affinis</name>
    <dbReference type="NCBI Taxonomy" id="143900"/>
    <lineage>
        <taxon>Eukaryota</taxon>
        <taxon>Metazoa</taxon>
        <taxon>Chordata</taxon>
        <taxon>Craniata</taxon>
        <taxon>Vertebrata</taxon>
        <taxon>Euteleostomi</taxon>
        <taxon>Actinopterygii</taxon>
        <taxon>Neopterygii</taxon>
        <taxon>Teleostei</taxon>
        <taxon>Notacanthiformes</taxon>
        <taxon>Halosauridae</taxon>
        <taxon>Aldrovandia</taxon>
    </lineage>
</organism>
<keyword evidence="10" id="KW-1185">Reference proteome</keyword>
<dbReference type="CDD" id="cd00110">
    <property type="entry name" value="LamG"/>
    <property type="match status" value="2"/>
</dbReference>
<dbReference type="Gene3D" id="2.60.120.200">
    <property type="match status" value="2"/>
</dbReference>
<feature type="repeat" description="CSPG" evidence="5">
    <location>
        <begin position="1851"/>
        <end position="1944"/>
    </location>
</feature>
<dbReference type="InterPro" id="IPR013320">
    <property type="entry name" value="ConA-like_dom_sf"/>
</dbReference>
<dbReference type="SUPFAM" id="SSF49899">
    <property type="entry name" value="Concanavalin A-like lectins/glucanases"/>
    <property type="match status" value="2"/>
</dbReference>
<feature type="repeat" description="CSPG" evidence="5">
    <location>
        <begin position="1262"/>
        <end position="1356"/>
    </location>
</feature>
<accession>A0AAD7X1P7</accession>
<feature type="region of interest" description="Disordered" evidence="6">
    <location>
        <begin position="2200"/>
        <end position="2222"/>
    </location>
</feature>
<evidence type="ECO:0000256" key="1">
    <source>
        <dbReference type="ARBA" id="ARBA00022729"/>
    </source>
</evidence>
<dbReference type="Pfam" id="PF02210">
    <property type="entry name" value="Laminin_G_2"/>
    <property type="match status" value="2"/>
</dbReference>
<evidence type="ECO:0000256" key="2">
    <source>
        <dbReference type="ARBA" id="ARBA00022737"/>
    </source>
</evidence>
<feature type="repeat" description="CSPG" evidence="5">
    <location>
        <begin position="1596"/>
        <end position="1692"/>
    </location>
</feature>
<dbReference type="SMART" id="SM00282">
    <property type="entry name" value="LamG"/>
    <property type="match status" value="2"/>
</dbReference>
<keyword evidence="7" id="KW-1133">Transmembrane helix</keyword>
<keyword evidence="3" id="KW-0325">Glycoprotein</keyword>
<dbReference type="PROSITE" id="PS50025">
    <property type="entry name" value="LAM_G_DOMAIN"/>
    <property type="match status" value="2"/>
</dbReference>
<evidence type="ECO:0000256" key="6">
    <source>
        <dbReference type="SAM" id="MobiDB-lite"/>
    </source>
</evidence>
<feature type="repeat" description="CSPG" evidence="5">
    <location>
        <begin position="1489"/>
        <end position="1579"/>
    </location>
</feature>
<proteinExistence type="predicted"/>
<evidence type="ECO:0000256" key="4">
    <source>
        <dbReference type="PROSITE-ProRule" id="PRU00122"/>
    </source>
</evidence>
<evidence type="ECO:0000256" key="3">
    <source>
        <dbReference type="ARBA" id="ARBA00023180"/>
    </source>
</evidence>
<dbReference type="Pfam" id="PF16184">
    <property type="entry name" value="Cadherin_3"/>
    <property type="match status" value="11"/>
</dbReference>
<protein>
    <recommendedName>
        <fullName evidence="8">Laminin G domain-containing protein</fullName>
    </recommendedName>
</protein>
<evidence type="ECO:0000313" key="10">
    <source>
        <dbReference type="Proteomes" id="UP001221898"/>
    </source>
</evidence>
<keyword evidence="1" id="KW-0732">Signal</keyword>
<dbReference type="Proteomes" id="UP001221898">
    <property type="component" value="Unassembled WGS sequence"/>
</dbReference>
<feature type="repeat" description="CSPG" evidence="5">
    <location>
        <begin position="1374"/>
        <end position="1465"/>
    </location>
</feature>
<evidence type="ECO:0000256" key="5">
    <source>
        <dbReference type="PROSITE-ProRule" id="PRU01201"/>
    </source>
</evidence>
<name>A0AAD7X1P7_9TELE</name>
<comment type="caution">
    <text evidence="9">The sequence shown here is derived from an EMBL/GenBank/DDBJ whole genome shotgun (WGS) entry which is preliminary data.</text>
</comment>
<keyword evidence="7" id="KW-0812">Transmembrane</keyword>
<feature type="repeat" description="CSPG" evidence="5">
    <location>
        <begin position="1717"/>
        <end position="1817"/>
    </location>
</feature>
<dbReference type="InterPro" id="IPR051561">
    <property type="entry name" value="FRAS1_ECM"/>
</dbReference>
<sequence>MRTSCRAAHIPKQRAVFCEWRERSGVTCDMRPLHSLACVLLALMTLSSPGHGVSYFGDSFCEIQAIQDVSSFHLSLQFKTSRRSGLLLLAGGVRDYLVLELHNGRLQVRMDMGSGKVELLSTLSLQLNNLLEHKVVVSLEEFHLTMVVDELYSTFASIPKTQDVLNIDLGFYLGGTGAFKAPFLDGSIPPLRGCISNVKFESHRFDILKSVPTSCHDTKEGCSGEFEAGDGEATSFISPNSFVSFPTWGAADTRTLELLMKTTIQDALLVFHAGHQTDFLAVAVAGGYLKGVVDLGSGPIVLDNPLVQLDDDQWHRIRVQIMESAFELTVDSQAILVPLSGSDSLDLTGNLYFGGMEAKMKEVFQETGVLTRMEDEITSESFIGCLGEIKVNKQDRSLQHALVTKDVHVKCEGEDYDYSSYYESFDTVTTTTPMVRVQYVDVSANERHCHPTDDTPEMFRNVTKLIDVTTLYVPEGGEAYFELRHLNPALDLNKMGLRQSQIIFTLQNDPWYGLVDMNTNNKRTKKFTLLDVVNRKIKYLHDGNEKYGDQIQLEVVALGSSNLPDCLKNPHQYVLPVEIIPVNDVPQVSGGHISITQYGRTRLGPGLIKIVDSDTRCDELTVTITSKPNAEEGYLENTQQPGKNLEEFTCRQLRDGNIYYVHQGGAAAGLVLQVSDGQSVSQATAFDLLTTPPQLTLVTNTGILLPQGGAAPIRIQNLAVSAIPRNGDVVYNVTQDLRFGELQRLTSEGVPKQVSTFRQSDLERDVLRYVSTNSDDREDIAVELVRFNVHLGRLTLPNNTFIIKVTPSLIRMSSIIPLEIGKGGEKLIKEELVAVLKGKSVVPEAVKYTIVKAPALGILQMLGRELAEGDSFTQQDLMDSYLNYKVRVRRTADMEDELQFRVSAENHYSPVYKYPIKILADSKIPVLTNERLMVLEGGENVLNKDYLWVQTLDSTDFVYKVTEDPRHGRLIRESPTGQPRFDGAIRVFSNEDLLLNRLIYQHDGSENSEDEFTFLTFRPGEEQEAISSIFLITVQSSNDHVPIRVVDRIFNVAQNGQRLLTTDDICFKDEDSGFNDSQLVYIRAGILSGNIVSTLDHTQPLFRFTQADLREKKVLFLHHGANREKFQLQVSDGLHKTTALLEIQASEPYLRVVNNTGVVINGGSTKTLNTSLLSVESNADIRDPSEIRYEVTSPPSDGAVIVSGIEATSFTQEDLRKGVVSYQHHDQSLRSEDSFGFTIQSKGLSEEGMFRIKIFKQGYRSEPEVITNEVIISYEGEHTQIDQDHLRVEQTDILPSEMVYTLKELPRLGHVIMATNASTPADYVRSFSQKDVNLGRVLFIAVPGATGLDAFSVDVSNGFTAVEGLRVMVDVVPGLIPVQARNLTMREGSGVALSQDILNISHPFYASANVDFVVETPPQHGSIRYLDGDEDELSFFTWDEVKQGHVYYLHDSSETTEDSFTLSASAFEIERRSAPFTLSVTIQPVNDEPPKLIHNTGLELLSGEDAEITANMLYTVDGDTPPEHLVYSIDVPSNGIVALKVSPGDSIENFTQAQINSGEVVFIHNGDQLGGFTFTVTDGEHTSPLRRFLVTARPLTISMDTQEELMVFPGTRQPITSKILTAVTNEDGDAVTYAVLRAPRFGRFILADHKKQLKEISTFTQAEVDSGYVFYEHQMPEEPFWVVRDSAELLLSSGPAQTMELGFPITVSFNAENRNTSTQLWRNAGLDLLKGQKKVIDSSRLDASNLLGSVPESERGSLVVVFEVMQFPTHGTLMLGDVDLPPDTPFFLQEDVDNGELGYTHRGDPEPLYDNFVFRVRLNPAGRGLQPPAPSNMVLEESFGVTVLGGRRDSTPPKLVSVDLLLEVLQGSTAPLTPRYLHAVDEDSAPREIVFTVTTAPTNGLLVDSMSGTPVEKFTQEDINSGRVLFVSDGSLASGVLEFTVSDGRHRAESHSLHIGVLARKLRLTLPREIQVLQGDDETLVTEAMLKASTGGPSEEEVIYEIVNVPKYAAVMVDRQPTSAFTQTQIREGRVSVRFVKSTSSRDCVGIVARSRAANVTAVLNVTVAPLMKLPEDPPLLPRGSTVLVDPRLLDASPLANKTKSTPMFIITRQPRAARFVRVGGKDDGRPVSSFTQRDIEEGHIAMEILQDDGKDGGGDDGGGVGDDRVEFLLRAHGVPPAEGALSFRTAPYDPTVVYGATVLKTPSSSTPPPTTAPAGRGSHRKPVVSRQRTLWAILIPILLILLLLLLAAALAYYLVRRNKTGKHHVQTAAAAKPKNGEVKQETFRKTDAVNSIAMSSMEAKEPDPELLQHCRTTNPALKKNQYWV</sequence>
<feature type="domain" description="Laminin G" evidence="8">
    <location>
        <begin position="45"/>
        <end position="222"/>
    </location>
</feature>
<dbReference type="GO" id="GO:0009653">
    <property type="term" value="P:anatomical structure morphogenesis"/>
    <property type="evidence" value="ECO:0007669"/>
    <property type="project" value="TreeGrafter"/>
</dbReference>
<feature type="repeat" description="CSPG" evidence="5">
    <location>
        <begin position="584"/>
        <end position="677"/>
    </location>
</feature>
<gene>
    <name evidence="9" type="ORF">AAFF_G00282720</name>
</gene>
<keyword evidence="7" id="KW-0472">Membrane</keyword>
<dbReference type="InterPro" id="IPR001791">
    <property type="entry name" value="Laminin_G"/>
</dbReference>
<evidence type="ECO:0000256" key="7">
    <source>
        <dbReference type="SAM" id="Phobius"/>
    </source>
</evidence>
<feature type="transmembrane region" description="Helical" evidence="7">
    <location>
        <begin position="2231"/>
        <end position="2256"/>
    </location>
</feature>
<feature type="repeat" description="CSPG" evidence="5">
    <location>
        <begin position="923"/>
        <end position="1017"/>
    </location>
</feature>
<dbReference type="PANTHER" id="PTHR45739">
    <property type="entry name" value="MATRIX PROTEIN, PUTATIVE-RELATED"/>
    <property type="match status" value="1"/>
</dbReference>
<dbReference type="PANTHER" id="PTHR45739:SF13">
    <property type="entry name" value="CHONDROITIN SULFATE PROTEOGLYCAN 4"/>
    <property type="match status" value="1"/>
</dbReference>
<feature type="domain" description="Laminin G" evidence="8">
    <location>
        <begin position="232"/>
        <end position="411"/>
    </location>
</feature>
<keyword evidence="2" id="KW-0677">Repeat</keyword>
<comment type="caution">
    <text evidence="4">Lacks conserved residue(s) required for the propagation of feature annotation.</text>
</comment>
<dbReference type="EMBL" id="JAINUG010000004">
    <property type="protein sequence ID" value="KAJ8417045.1"/>
    <property type="molecule type" value="Genomic_DNA"/>
</dbReference>
<feature type="repeat" description="CSPG" evidence="5">
    <location>
        <begin position="462"/>
        <end position="556"/>
    </location>
</feature>